<sequence length="59" mass="6725">LDISTWDLACQFNNTDHHTELNGTDRLIVRRGQAFTINLYLNSGSYQPGYTQLHITAET</sequence>
<dbReference type="InterPro" id="IPR014756">
    <property type="entry name" value="Ig_E-set"/>
</dbReference>
<gene>
    <name evidence="3" type="ORF">M9458_012907</name>
</gene>
<feature type="non-terminal residue" evidence="3">
    <location>
        <position position="1"/>
    </location>
</feature>
<dbReference type="InterPro" id="IPR013783">
    <property type="entry name" value="Ig-like_fold"/>
</dbReference>
<comment type="similarity">
    <text evidence="1">Belongs to the transglutaminase superfamily. Transglutaminase family.</text>
</comment>
<dbReference type="Proteomes" id="UP001529510">
    <property type="component" value="Unassembled WGS sequence"/>
</dbReference>
<comment type="caution">
    <text evidence="3">The sequence shown here is derived from an EMBL/GenBank/DDBJ whole genome shotgun (WGS) entry which is preliminary data.</text>
</comment>
<feature type="domain" description="Transglutaminase N-terminal" evidence="2">
    <location>
        <begin position="5"/>
        <end position="59"/>
    </location>
</feature>
<accession>A0ABD0QVJ2</accession>
<protein>
    <recommendedName>
        <fullName evidence="2">Transglutaminase N-terminal domain-containing protein</fullName>
    </recommendedName>
</protein>
<evidence type="ECO:0000259" key="2">
    <source>
        <dbReference type="Pfam" id="PF00868"/>
    </source>
</evidence>
<dbReference type="Gene3D" id="2.60.40.10">
    <property type="entry name" value="Immunoglobulins"/>
    <property type="match status" value="1"/>
</dbReference>
<name>A0ABD0QVJ2_CIRMR</name>
<dbReference type="EMBL" id="JAMKFB020000006">
    <property type="protein sequence ID" value="KAL0190209.1"/>
    <property type="molecule type" value="Genomic_DNA"/>
</dbReference>
<evidence type="ECO:0000313" key="4">
    <source>
        <dbReference type="Proteomes" id="UP001529510"/>
    </source>
</evidence>
<dbReference type="InterPro" id="IPR001102">
    <property type="entry name" value="Transglutaminase_N"/>
</dbReference>
<dbReference type="AlphaFoldDB" id="A0ABD0QVJ2"/>
<reference evidence="3 4" key="1">
    <citation type="submission" date="2024-05" db="EMBL/GenBank/DDBJ databases">
        <title>Genome sequencing and assembly of Indian major carp, Cirrhinus mrigala (Hamilton, 1822).</title>
        <authorList>
            <person name="Mohindra V."/>
            <person name="Chowdhury L.M."/>
            <person name="Lal K."/>
            <person name="Jena J.K."/>
        </authorList>
    </citation>
    <scope>NUCLEOTIDE SEQUENCE [LARGE SCALE GENOMIC DNA]</scope>
    <source>
        <strain evidence="3">CM1030</strain>
        <tissue evidence="3">Blood</tissue>
    </source>
</reference>
<evidence type="ECO:0000256" key="1">
    <source>
        <dbReference type="ARBA" id="ARBA00005968"/>
    </source>
</evidence>
<proteinExistence type="inferred from homology"/>
<dbReference type="GO" id="GO:0007399">
    <property type="term" value="P:nervous system development"/>
    <property type="evidence" value="ECO:0007669"/>
    <property type="project" value="UniProtKB-ARBA"/>
</dbReference>
<evidence type="ECO:0000313" key="3">
    <source>
        <dbReference type="EMBL" id="KAL0190209.1"/>
    </source>
</evidence>
<keyword evidence="4" id="KW-1185">Reference proteome</keyword>
<dbReference type="SUPFAM" id="SSF81296">
    <property type="entry name" value="E set domains"/>
    <property type="match status" value="1"/>
</dbReference>
<dbReference type="Pfam" id="PF00868">
    <property type="entry name" value="Transglut_N"/>
    <property type="match status" value="1"/>
</dbReference>
<organism evidence="3 4">
    <name type="scientific">Cirrhinus mrigala</name>
    <name type="common">Mrigala</name>
    <dbReference type="NCBI Taxonomy" id="683832"/>
    <lineage>
        <taxon>Eukaryota</taxon>
        <taxon>Metazoa</taxon>
        <taxon>Chordata</taxon>
        <taxon>Craniata</taxon>
        <taxon>Vertebrata</taxon>
        <taxon>Euteleostomi</taxon>
        <taxon>Actinopterygii</taxon>
        <taxon>Neopterygii</taxon>
        <taxon>Teleostei</taxon>
        <taxon>Ostariophysi</taxon>
        <taxon>Cypriniformes</taxon>
        <taxon>Cyprinidae</taxon>
        <taxon>Labeoninae</taxon>
        <taxon>Labeonini</taxon>
        <taxon>Cirrhinus</taxon>
    </lineage>
</organism>
<feature type="non-terminal residue" evidence="3">
    <location>
        <position position="59"/>
    </location>
</feature>